<protein>
    <submittedName>
        <fullName evidence="5">Glycosyltransferase</fullName>
        <ecNumber evidence="5">2.4.-.-</ecNumber>
    </submittedName>
</protein>
<dbReference type="PANTHER" id="PTHR43179:SF12">
    <property type="entry name" value="GALACTOFURANOSYLTRANSFERASE GLFT2"/>
    <property type="match status" value="1"/>
</dbReference>
<evidence type="ECO:0000256" key="3">
    <source>
        <dbReference type="ARBA" id="ARBA00022679"/>
    </source>
</evidence>
<name>A0ABW8XWD2_9FLAO</name>
<evidence type="ECO:0000313" key="5">
    <source>
        <dbReference type="EMBL" id="MFL9831964.1"/>
    </source>
</evidence>
<keyword evidence="2 5" id="KW-0328">Glycosyltransferase</keyword>
<comment type="similarity">
    <text evidence="1">Belongs to the glycosyltransferase 2 family.</text>
</comment>
<evidence type="ECO:0000313" key="6">
    <source>
        <dbReference type="Proteomes" id="UP001629260"/>
    </source>
</evidence>
<dbReference type="RefSeq" id="WP_408082412.1">
    <property type="nucleotide sequence ID" value="NZ_JBELQA010000008.1"/>
</dbReference>
<proteinExistence type="inferred from homology"/>
<dbReference type="InterPro" id="IPR029044">
    <property type="entry name" value="Nucleotide-diphossugar_trans"/>
</dbReference>
<dbReference type="SUPFAM" id="SSF53448">
    <property type="entry name" value="Nucleotide-diphospho-sugar transferases"/>
    <property type="match status" value="1"/>
</dbReference>
<dbReference type="GO" id="GO:0016757">
    <property type="term" value="F:glycosyltransferase activity"/>
    <property type="evidence" value="ECO:0007669"/>
    <property type="project" value="UniProtKB-KW"/>
</dbReference>
<accession>A0ABW8XWD2</accession>
<keyword evidence="6" id="KW-1185">Reference proteome</keyword>
<keyword evidence="3 5" id="KW-0808">Transferase</keyword>
<dbReference type="InterPro" id="IPR001173">
    <property type="entry name" value="Glyco_trans_2-like"/>
</dbReference>
<dbReference type="EMBL" id="JBELQA010000008">
    <property type="protein sequence ID" value="MFL9831964.1"/>
    <property type="molecule type" value="Genomic_DNA"/>
</dbReference>
<evidence type="ECO:0000256" key="1">
    <source>
        <dbReference type="ARBA" id="ARBA00006739"/>
    </source>
</evidence>
<dbReference type="Gene3D" id="3.90.550.10">
    <property type="entry name" value="Spore Coat Polysaccharide Biosynthesis Protein SpsA, Chain A"/>
    <property type="match status" value="1"/>
</dbReference>
<dbReference type="Proteomes" id="UP001629260">
    <property type="component" value="Unassembled WGS sequence"/>
</dbReference>
<evidence type="ECO:0000256" key="2">
    <source>
        <dbReference type="ARBA" id="ARBA00022676"/>
    </source>
</evidence>
<dbReference type="EC" id="2.4.-.-" evidence="5"/>
<dbReference type="Pfam" id="PF00535">
    <property type="entry name" value="Glycos_transf_2"/>
    <property type="match status" value="1"/>
</dbReference>
<evidence type="ECO:0000259" key="4">
    <source>
        <dbReference type="Pfam" id="PF00535"/>
    </source>
</evidence>
<organism evidence="5 6">
    <name type="scientific">Flavobacterium plantiphilum</name>
    <dbReference type="NCBI Taxonomy" id="3163297"/>
    <lineage>
        <taxon>Bacteria</taxon>
        <taxon>Pseudomonadati</taxon>
        <taxon>Bacteroidota</taxon>
        <taxon>Flavobacteriia</taxon>
        <taxon>Flavobacteriales</taxon>
        <taxon>Flavobacteriaceae</taxon>
        <taxon>Flavobacterium</taxon>
    </lineage>
</organism>
<sequence length="299" mass="35483">MSCKYSILITSKNRLTDLIFTLNKINYLIERTDVECLLYDDASTDGTYNYVKENFPKIILLRNENSLGLIHNRNVLLNNCSGEYAISLDDDAHFESENVLEIIENHFKTNSKCGVIACRIFWGLKLPNTSILNEEIIRTKAFVGCGHIWNIKAWREIANYPEWFVFYGEEEFAAFQLFKKAWEIQYVPQILVHHRVDIKSRKQKSDYQIRLRRSLRSGWYLYFLFYPWNQIPKRFSYTLWIQIKKKVLKGDVKATFAILQALGDVIIHFPKLMKISNRLNKSEFDSFNKFEETKIYWNP</sequence>
<dbReference type="PANTHER" id="PTHR43179">
    <property type="entry name" value="RHAMNOSYLTRANSFERASE WBBL"/>
    <property type="match status" value="1"/>
</dbReference>
<gene>
    <name evidence="5" type="ORF">ABS764_14020</name>
</gene>
<feature type="domain" description="Glycosyltransferase 2-like" evidence="4">
    <location>
        <begin position="6"/>
        <end position="123"/>
    </location>
</feature>
<comment type="caution">
    <text evidence="5">The sequence shown here is derived from an EMBL/GenBank/DDBJ whole genome shotgun (WGS) entry which is preliminary data.</text>
</comment>
<reference evidence="5 6" key="1">
    <citation type="submission" date="2024-06" db="EMBL/GenBank/DDBJ databases">
        <authorList>
            <person name="Kaempfer P."/>
            <person name="Viver T."/>
        </authorList>
    </citation>
    <scope>NUCLEOTIDE SEQUENCE [LARGE SCALE GENOMIC DNA]</scope>
    <source>
        <strain evidence="5 6">ST-87</strain>
    </source>
</reference>